<dbReference type="GO" id="GO:0016787">
    <property type="term" value="F:hydrolase activity"/>
    <property type="evidence" value="ECO:0007669"/>
    <property type="project" value="UniProtKB-KW"/>
</dbReference>
<name>A0ABT9DXJ5_9PROT</name>
<sequence>MSNEILPRVCLIGTSNGVMRNGYAAELAKQPYFSYFENRSIGFSSSHLFFYALNQKKLLNFDYVILDFACNDGSLLYSDALSEQEIQSTVSDAIRQVIMAGSTPIVLILPIDAGSLTTSWIRRVYRDICERSGVLFFDAYHFAEEILSFDSRITQNDLFQDYMHVNIAVAQGIAQALGERIKAVWDQKISSRRHLLAGREYRFFSCSELGKELPHPVMRATSLVSASVHDFGPAMGYDVYLSDQWELAAVVMDFAHSEGVLSISGETNFRLGISSEHFRGDSDSLVFGIWPLRHHVKPHRNFLRINVLPKTNADAVVAVYDSLKRFPPSAALVGFVACRELNSEPSSSASHDAIELSEKLATAPVRSASASILSANSIK</sequence>
<dbReference type="SUPFAM" id="SSF52266">
    <property type="entry name" value="SGNH hydrolase"/>
    <property type="match status" value="1"/>
</dbReference>
<keyword evidence="2" id="KW-1185">Reference proteome</keyword>
<evidence type="ECO:0000313" key="1">
    <source>
        <dbReference type="EMBL" id="MDO9708622.1"/>
    </source>
</evidence>
<dbReference type="EMBL" id="JAUTWS010000007">
    <property type="protein sequence ID" value="MDO9708622.1"/>
    <property type="molecule type" value="Genomic_DNA"/>
</dbReference>
<comment type="caution">
    <text evidence="1">The sequence shown here is derived from an EMBL/GenBank/DDBJ whole genome shotgun (WGS) entry which is preliminary data.</text>
</comment>
<dbReference type="InterPro" id="IPR036514">
    <property type="entry name" value="SGNH_hydro_sf"/>
</dbReference>
<evidence type="ECO:0000313" key="2">
    <source>
        <dbReference type="Proteomes" id="UP001243009"/>
    </source>
</evidence>
<proteinExistence type="predicted"/>
<organism evidence="1 2">
    <name type="scientific">Paracraurococcus lichenis</name>
    <dbReference type="NCBI Taxonomy" id="3064888"/>
    <lineage>
        <taxon>Bacteria</taxon>
        <taxon>Pseudomonadati</taxon>
        <taxon>Pseudomonadota</taxon>
        <taxon>Alphaproteobacteria</taxon>
        <taxon>Acetobacterales</taxon>
        <taxon>Roseomonadaceae</taxon>
        <taxon>Paracraurococcus</taxon>
    </lineage>
</organism>
<dbReference type="Gene3D" id="3.40.50.1110">
    <property type="entry name" value="SGNH hydrolase"/>
    <property type="match status" value="1"/>
</dbReference>
<reference evidence="1 2" key="1">
    <citation type="submission" date="2023-08" db="EMBL/GenBank/DDBJ databases">
        <title>The draft genome sequence of Paracraurococcus sp. LOR1-02.</title>
        <authorList>
            <person name="Kingkaew E."/>
            <person name="Tanasupawat S."/>
        </authorList>
    </citation>
    <scope>NUCLEOTIDE SEQUENCE [LARGE SCALE GENOMIC DNA]</scope>
    <source>
        <strain evidence="1 2">LOR1-02</strain>
    </source>
</reference>
<keyword evidence="1" id="KW-0378">Hydrolase</keyword>
<dbReference type="Proteomes" id="UP001243009">
    <property type="component" value="Unassembled WGS sequence"/>
</dbReference>
<accession>A0ABT9DXJ5</accession>
<dbReference type="RefSeq" id="WP_305103488.1">
    <property type="nucleotide sequence ID" value="NZ_JAUTWS010000007.1"/>
</dbReference>
<protein>
    <submittedName>
        <fullName evidence="1">SGNH/GDSL hydrolase family protein</fullName>
        <ecNumber evidence="1">3.1.-.-</ecNumber>
    </submittedName>
</protein>
<dbReference type="EC" id="3.1.-.-" evidence="1"/>
<gene>
    <name evidence="1" type="ORF">Q7A36_09730</name>
</gene>